<keyword evidence="3" id="KW-0238">DNA-binding</keyword>
<sequence length="295" mass="32806">MTDQVDHQWLKSFHCVYECLSFKQAAELLRIPTSNVSRHIALLEEKLDTRLLERTTRRISVTEAGEQLYESTKPLLESLSDAMQEVTRHASTPTGHLRILMPDIPILGRAIVTFCSAYPSVSISCDTSLSPRESLLDGFDLVLYFHRGNLEDSNWVVRALARLPSVVVAAPNLLKKHVPPFTLSDMQGLPCISTLSALNGTPWIFKLEDGQLKTLHVNSSFRVNSGSVAKLAALEGLGFAILPVEACRSEIEKGELIPINLEHPPEDLVLYALYAGRKHLAKKITAFLQHLQATF</sequence>
<name>A0A8I0MWM7_9GAMM</name>
<dbReference type="InterPro" id="IPR058163">
    <property type="entry name" value="LysR-type_TF_proteobact-type"/>
</dbReference>
<dbReference type="GO" id="GO:0003700">
    <property type="term" value="F:DNA-binding transcription factor activity"/>
    <property type="evidence" value="ECO:0007669"/>
    <property type="project" value="InterPro"/>
</dbReference>
<dbReference type="PROSITE" id="PS50931">
    <property type="entry name" value="HTH_LYSR"/>
    <property type="match status" value="1"/>
</dbReference>
<evidence type="ECO:0000259" key="5">
    <source>
        <dbReference type="PROSITE" id="PS50931"/>
    </source>
</evidence>
<dbReference type="InterPro" id="IPR005119">
    <property type="entry name" value="LysR_subst-bd"/>
</dbReference>
<keyword evidence="7" id="KW-1185">Reference proteome</keyword>
<evidence type="ECO:0000313" key="7">
    <source>
        <dbReference type="Proteomes" id="UP000660708"/>
    </source>
</evidence>
<comment type="caution">
    <text evidence="6">The sequence shown here is derived from an EMBL/GenBank/DDBJ whole genome shotgun (WGS) entry which is preliminary data.</text>
</comment>
<evidence type="ECO:0000256" key="2">
    <source>
        <dbReference type="ARBA" id="ARBA00023015"/>
    </source>
</evidence>
<dbReference type="AlphaFoldDB" id="A0A8I0MWM7"/>
<dbReference type="Pfam" id="PF03466">
    <property type="entry name" value="LysR_substrate"/>
    <property type="match status" value="1"/>
</dbReference>
<proteinExistence type="inferred from homology"/>
<dbReference type="SUPFAM" id="SSF53850">
    <property type="entry name" value="Periplasmic binding protein-like II"/>
    <property type="match status" value="1"/>
</dbReference>
<dbReference type="PANTHER" id="PTHR30537">
    <property type="entry name" value="HTH-TYPE TRANSCRIPTIONAL REGULATOR"/>
    <property type="match status" value="1"/>
</dbReference>
<accession>A0A8I0MWM7</accession>
<keyword evidence="2" id="KW-0805">Transcription regulation</keyword>
<evidence type="ECO:0000256" key="3">
    <source>
        <dbReference type="ARBA" id="ARBA00023125"/>
    </source>
</evidence>
<dbReference type="CDD" id="cd08422">
    <property type="entry name" value="PBP2_CrgA_like"/>
    <property type="match status" value="1"/>
</dbReference>
<dbReference type="PANTHER" id="PTHR30537:SF5">
    <property type="entry name" value="HTH-TYPE TRANSCRIPTIONAL ACTIVATOR TTDR-RELATED"/>
    <property type="match status" value="1"/>
</dbReference>
<dbReference type="Proteomes" id="UP000660708">
    <property type="component" value="Unassembled WGS sequence"/>
</dbReference>
<keyword evidence="4" id="KW-0804">Transcription</keyword>
<reference evidence="6 7" key="1">
    <citation type="submission" date="2015-06" db="EMBL/GenBank/DDBJ databases">
        <title>Genome sequence of Pseudoalteromonas peptidolytica.</title>
        <authorList>
            <person name="Xie B.-B."/>
            <person name="Rong J.-C."/>
            <person name="Qin Q.-L."/>
            <person name="Zhang Y.-Z."/>
        </authorList>
    </citation>
    <scope>NUCLEOTIDE SEQUENCE [LARGE SCALE GENOMIC DNA]</scope>
    <source>
        <strain evidence="6 7">F12-50-A1</strain>
    </source>
</reference>
<dbReference type="RefSeq" id="WP_147389725.1">
    <property type="nucleotide sequence ID" value="NZ_AQHF01000021.1"/>
</dbReference>
<evidence type="ECO:0000256" key="1">
    <source>
        <dbReference type="ARBA" id="ARBA00009437"/>
    </source>
</evidence>
<gene>
    <name evidence="6" type="ORF">PPEP_a3722</name>
</gene>
<dbReference type="FunFam" id="1.10.10.10:FF:000001">
    <property type="entry name" value="LysR family transcriptional regulator"/>
    <property type="match status" value="1"/>
</dbReference>
<dbReference type="Gene3D" id="1.10.10.10">
    <property type="entry name" value="Winged helix-like DNA-binding domain superfamily/Winged helix DNA-binding domain"/>
    <property type="match status" value="1"/>
</dbReference>
<protein>
    <recommendedName>
        <fullName evidence="5">HTH lysR-type domain-containing protein</fullName>
    </recommendedName>
</protein>
<dbReference type="Gene3D" id="3.40.190.290">
    <property type="match status" value="1"/>
</dbReference>
<dbReference type="GO" id="GO:0003677">
    <property type="term" value="F:DNA binding"/>
    <property type="evidence" value="ECO:0007669"/>
    <property type="project" value="UniProtKB-KW"/>
</dbReference>
<dbReference type="InterPro" id="IPR000847">
    <property type="entry name" value="LysR_HTH_N"/>
</dbReference>
<evidence type="ECO:0000256" key="4">
    <source>
        <dbReference type="ARBA" id="ARBA00023163"/>
    </source>
</evidence>
<evidence type="ECO:0000313" key="6">
    <source>
        <dbReference type="EMBL" id="MBE0346484.1"/>
    </source>
</evidence>
<dbReference type="SUPFAM" id="SSF46785">
    <property type="entry name" value="Winged helix' DNA-binding domain"/>
    <property type="match status" value="1"/>
</dbReference>
<dbReference type="InterPro" id="IPR036388">
    <property type="entry name" value="WH-like_DNA-bd_sf"/>
</dbReference>
<dbReference type="InterPro" id="IPR036390">
    <property type="entry name" value="WH_DNA-bd_sf"/>
</dbReference>
<feature type="domain" description="HTH lysR-type" evidence="5">
    <location>
        <begin position="5"/>
        <end position="62"/>
    </location>
</feature>
<organism evidence="6 7">
    <name type="scientific">Pseudoalteromonas peptidolytica F12-50-A1</name>
    <dbReference type="NCBI Taxonomy" id="1315280"/>
    <lineage>
        <taxon>Bacteria</taxon>
        <taxon>Pseudomonadati</taxon>
        <taxon>Pseudomonadota</taxon>
        <taxon>Gammaproteobacteria</taxon>
        <taxon>Alteromonadales</taxon>
        <taxon>Pseudoalteromonadaceae</taxon>
        <taxon>Pseudoalteromonas</taxon>
    </lineage>
</organism>
<dbReference type="EMBL" id="AQHF01000021">
    <property type="protein sequence ID" value="MBE0346484.1"/>
    <property type="molecule type" value="Genomic_DNA"/>
</dbReference>
<comment type="similarity">
    <text evidence="1">Belongs to the LysR transcriptional regulatory family.</text>
</comment>
<dbReference type="Pfam" id="PF00126">
    <property type="entry name" value="HTH_1"/>
    <property type="match status" value="1"/>
</dbReference>